<feature type="transmembrane region" description="Helical" evidence="6">
    <location>
        <begin position="221"/>
        <end position="241"/>
    </location>
</feature>
<dbReference type="GO" id="GO:0005886">
    <property type="term" value="C:plasma membrane"/>
    <property type="evidence" value="ECO:0007669"/>
    <property type="project" value="TreeGrafter"/>
</dbReference>
<evidence type="ECO:0000256" key="2">
    <source>
        <dbReference type="ARBA" id="ARBA00008974"/>
    </source>
</evidence>
<feature type="transmembrane region" description="Helical" evidence="6">
    <location>
        <begin position="421"/>
        <end position="445"/>
    </location>
</feature>
<dbReference type="EMBL" id="JADCTT010000004">
    <property type="protein sequence ID" value="KAF9754246.1"/>
    <property type="molecule type" value="Genomic_DNA"/>
</dbReference>
<dbReference type="PANTHER" id="PTHR30618:SF0">
    <property type="entry name" value="PURINE-URACIL PERMEASE NCS1"/>
    <property type="match status" value="1"/>
</dbReference>
<dbReference type="InterPro" id="IPR001248">
    <property type="entry name" value="Pur-cyt_permease"/>
</dbReference>
<feature type="transmembrane region" description="Helical" evidence="6">
    <location>
        <begin position="466"/>
        <end position="486"/>
    </location>
</feature>
<accession>A0A8H7TP34</accession>
<proteinExistence type="inferred from homology"/>
<dbReference type="InterPro" id="IPR045225">
    <property type="entry name" value="Uracil/uridine/allantoin_perm"/>
</dbReference>
<feature type="transmembrane region" description="Helical" evidence="6">
    <location>
        <begin position="127"/>
        <end position="144"/>
    </location>
</feature>
<name>A0A8H7TP34_BIOOC</name>
<feature type="transmembrane region" description="Helical" evidence="6">
    <location>
        <begin position="261"/>
        <end position="280"/>
    </location>
</feature>
<sequence>MTIPGYDGVLEKLTSAKNAFSSWDNFRHAVQVKNTLSENDTAYHNADPLWMNEDLEPTPLEKRTWSFSTYCIFWFGLAFGNWSLGSAMIGIGLNWWQAIVVIFVSQMIAAIAIAFNSRAAATYHLGYPAISRVVFGMVGSYYFVGSRAILASVWYGIQLYSGASHVANMLRAIFGDSYKNMPNHLPASAGIATNKMIAFFIFWLIHLGFCFFRPYQLTKFFWFKGFIMVPAVFGVFVYCMIETGGQVNHTLPQANATSGMGWFIIHAINTGMGNSATLITNQPDISRWSKTKSAPGVSSMLVKPITCTLAASLGILATAAINGKWGLTLWNPWDLLDAIQDRHNGSGPRFAIFLAAFTWTVGILGTNIAANMIAFGSDVSLIAPRYIDMKRGFFLAQVLAYAIVPWKIMSSAKTFTSFLSGYGLFMASVAAIMIADYFITTRGNIKPAWLFDPRKTNKYYRYHKGFNLQAVIAYLIGIALPLPGFLSSLGVSGVGVAGQRLFSLGWLLSFFVSLISYPLICKFWPTENQKLFREEGLTWEESSKTTIEGVYAGISPDGIIVDAEKVIKEEA</sequence>
<feature type="transmembrane region" description="Helical" evidence="6">
    <location>
        <begin position="95"/>
        <end position="115"/>
    </location>
</feature>
<gene>
    <name evidence="7" type="ORF">IM811_013004</name>
</gene>
<evidence type="ECO:0008006" key="9">
    <source>
        <dbReference type="Google" id="ProtNLM"/>
    </source>
</evidence>
<evidence type="ECO:0000256" key="6">
    <source>
        <dbReference type="SAM" id="Phobius"/>
    </source>
</evidence>
<feature type="transmembrane region" description="Helical" evidence="6">
    <location>
        <begin position="391"/>
        <end position="409"/>
    </location>
</feature>
<keyword evidence="5 6" id="KW-0472">Membrane</keyword>
<reference evidence="7" key="1">
    <citation type="submission" date="2020-10" db="EMBL/GenBank/DDBJ databases">
        <title>High-Quality Genome Resource of Clonostachys rosea strain S41 by Oxford Nanopore Long-Read Sequencing.</title>
        <authorList>
            <person name="Wang H."/>
        </authorList>
    </citation>
    <scope>NUCLEOTIDE SEQUENCE</scope>
    <source>
        <strain evidence="7">S41</strain>
    </source>
</reference>
<comment type="similarity">
    <text evidence="2">Belongs to the purine-cytosine permease (2.A.39) family.</text>
</comment>
<comment type="caution">
    <text evidence="7">The sequence shown here is derived from an EMBL/GenBank/DDBJ whole genome shotgun (WGS) entry which is preliminary data.</text>
</comment>
<keyword evidence="4 6" id="KW-1133">Transmembrane helix</keyword>
<feature type="transmembrane region" description="Helical" evidence="6">
    <location>
        <begin position="67"/>
        <end position="89"/>
    </location>
</feature>
<dbReference type="AlphaFoldDB" id="A0A8H7TP34"/>
<dbReference type="Proteomes" id="UP000616885">
    <property type="component" value="Unassembled WGS sequence"/>
</dbReference>
<feature type="transmembrane region" description="Helical" evidence="6">
    <location>
        <begin position="506"/>
        <end position="524"/>
    </location>
</feature>
<evidence type="ECO:0000256" key="4">
    <source>
        <dbReference type="ARBA" id="ARBA00022989"/>
    </source>
</evidence>
<dbReference type="Pfam" id="PF02133">
    <property type="entry name" value="Transp_cyt_pur"/>
    <property type="match status" value="1"/>
</dbReference>
<keyword evidence="3 6" id="KW-0812">Transmembrane</keyword>
<evidence type="ECO:0000313" key="8">
    <source>
        <dbReference type="Proteomes" id="UP000616885"/>
    </source>
</evidence>
<organism evidence="7 8">
    <name type="scientific">Bionectria ochroleuca</name>
    <name type="common">Gliocladium roseum</name>
    <dbReference type="NCBI Taxonomy" id="29856"/>
    <lineage>
        <taxon>Eukaryota</taxon>
        <taxon>Fungi</taxon>
        <taxon>Dikarya</taxon>
        <taxon>Ascomycota</taxon>
        <taxon>Pezizomycotina</taxon>
        <taxon>Sordariomycetes</taxon>
        <taxon>Hypocreomycetidae</taxon>
        <taxon>Hypocreales</taxon>
        <taxon>Bionectriaceae</taxon>
        <taxon>Clonostachys</taxon>
    </lineage>
</organism>
<dbReference type="PANTHER" id="PTHR30618">
    <property type="entry name" value="NCS1 FAMILY PURINE/PYRIMIDINE TRANSPORTER"/>
    <property type="match status" value="1"/>
</dbReference>
<dbReference type="GO" id="GO:0015205">
    <property type="term" value="F:nucleobase transmembrane transporter activity"/>
    <property type="evidence" value="ECO:0007669"/>
    <property type="project" value="TreeGrafter"/>
</dbReference>
<dbReference type="Gene3D" id="1.10.4160.10">
    <property type="entry name" value="Hydantoin permease"/>
    <property type="match status" value="1"/>
</dbReference>
<feature type="transmembrane region" description="Helical" evidence="6">
    <location>
        <begin position="187"/>
        <end position="209"/>
    </location>
</feature>
<feature type="transmembrane region" description="Helical" evidence="6">
    <location>
        <begin position="301"/>
        <end position="321"/>
    </location>
</feature>
<protein>
    <recommendedName>
        <fullName evidence="9">Uracil permease</fullName>
    </recommendedName>
</protein>
<comment type="subcellular location">
    <subcellularLocation>
        <location evidence="1">Membrane</location>
        <topology evidence="1">Multi-pass membrane protein</topology>
    </subcellularLocation>
</comment>
<evidence type="ECO:0000256" key="3">
    <source>
        <dbReference type="ARBA" id="ARBA00022692"/>
    </source>
</evidence>
<evidence type="ECO:0000256" key="1">
    <source>
        <dbReference type="ARBA" id="ARBA00004141"/>
    </source>
</evidence>
<feature type="transmembrane region" description="Helical" evidence="6">
    <location>
        <begin position="350"/>
        <end position="370"/>
    </location>
</feature>
<evidence type="ECO:0000313" key="7">
    <source>
        <dbReference type="EMBL" id="KAF9754246.1"/>
    </source>
</evidence>
<evidence type="ECO:0000256" key="5">
    <source>
        <dbReference type="ARBA" id="ARBA00023136"/>
    </source>
</evidence>